<name>A0A8H2KAP8_9MICO</name>
<keyword evidence="1" id="KW-0472">Membrane</keyword>
<dbReference type="EMBL" id="VFRA01000001">
    <property type="protein sequence ID" value="TQO20756.1"/>
    <property type="molecule type" value="Genomic_DNA"/>
</dbReference>
<proteinExistence type="predicted"/>
<reference evidence="2 3" key="1">
    <citation type="submission" date="2019-06" db="EMBL/GenBank/DDBJ databases">
        <title>Sequencing the genomes of 1000 actinobacteria strains.</title>
        <authorList>
            <person name="Klenk H.-P."/>
        </authorList>
    </citation>
    <scope>NUCLEOTIDE SEQUENCE [LARGE SCALE GENOMIC DNA]</scope>
    <source>
        <strain evidence="2 3">DSM 21947</strain>
    </source>
</reference>
<dbReference type="Pfam" id="PF09913">
    <property type="entry name" value="DUF2142"/>
    <property type="match status" value="1"/>
</dbReference>
<feature type="transmembrane region" description="Helical" evidence="1">
    <location>
        <begin position="329"/>
        <end position="349"/>
    </location>
</feature>
<feature type="transmembrane region" description="Helical" evidence="1">
    <location>
        <begin position="356"/>
        <end position="376"/>
    </location>
</feature>
<organism evidence="2 3">
    <name type="scientific">Rhodoglobus vestalii</name>
    <dbReference type="NCBI Taxonomy" id="193384"/>
    <lineage>
        <taxon>Bacteria</taxon>
        <taxon>Bacillati</taxon>
        <taxon>Actinomycetota</taxon>
        <taxon>Actinomycetes</taxon>
        <taxon>Micrococcales</taxon>
        <taxon>Microbacteriaceae</taxon>
        <taxon>Rhodoglobus</taxon>
    </lineage>
</organism>
<feature type="transmembrane region" description="Helical" evidence="1">
    <location>
        <begin position="416"/>
        <end position="435"/>
    </location>
</feature>
<evidence type="ECO:0000256" key="1">
    <source>
        <dbReference type="SAM" id="Phobius"/>
    </source>
</evidence>
<dbReference type="AlphaFoldDB" id="A0A8H2KAP8"/>
<feature type="transmembrane region" description="Helical" evidence="1">
    <location>
        <begin position="164"/>
        <end position="181"/>
    </location>
</feature>
<evidence type="ECO:0000313" key="3">
    <source>
        <dbReference type="Proteomes" id="UP000316560"/>
    </source>
</evidence>
<dbReference type="OrthoDB" id="3266966at2"/>
<feature type="transmembrane region" description="Helical" evidence="1">
    <location>
        <begin position="256"/>
        <end position="275"/>
    </location>
</feature>
<keyword evidence="1" id="KW-0812">Transmembrane</keyword>
<gene>
    <name evidence="2" type="ORF">FB472_2408</name>
</gene>
<dbReference type="InterPro" id="IPR018674">
    <property type="entry name" value="DUF2142_membrane"/>
</dbReference>
<feature type="transmembrane region" description="Helical" evidence="1">
    <location>
        <begin position="136"/>
        <end position="157"/>
    </location>
</feature>
<dbReference type="Proteomes" id="UP000316560">
    <property type="component" value="Unassembled WGS sequence"/>
</dbReference>
<feature type="transmembrane region" description="Helical" evidence="1">
    <location>
        <begin position="455"/>
        <end position="484"/>
    </location>
</feature>
<accession>A0A8H2KAP8</accession>
<keyword evidence="1" id="KW-1133">Transmembrane helix</keyword>
<feature type="transmembrane region" description="Helical" evidence="1">
    <location>
        <begin position="187"/>
        <end position="205"/>
    </location>
</feature>
<feature type="transmembrane region" description="Helical" evidence="1">
    <location>
        <begin position="212"/>
        <end position="227"/>
    </location>
</feature>
<evidence type="ECO:0000313" key="2">
    <source>
        <dbReference type="EMBL" id="TQO20756.1"/>
    </source>
</evidence>
<comment type="caution">
    <text evidence="2">The sequence shown here is derived from an EMBL/GenBank/DDBJ whole genome shotgun (WGS) entry which is preliminary data.</text>
</comment>
<protein>
    <submittedName>
        <fullName evidence="2">Putative membrane protein DUF2142</fullName>
    </submittedName>
</protein>
<sequence>MLTGVRLMLSRPGRRIGLLVAPFLVFAALAAWALSSPVGSSPDDDFHLTSIWCATGDSEYCAPSGDPGTRLVPPAVADPACFAYDAEKSAGCQSRFDFTAGATEETERGNFAGGYPVVYYGTMSVFVGEDVHASVLVMRLVNIALFVGLGVALYLLLPVNRRQILVWQWALTTVPLGLFVLSSNNPSAWAVMGVGYGWLALLGFYEARGRRRVPLGAVFLLTAVIASGSRSDATIYFVIAVLAAAILAFRNTRRFWLSSLLPVASIIICALLFRASRSADAVTGGVEPGLGLGVIIPRIAYNLTEVPSIWTGIFGQSWGLGWLDTSMPALVWFSALASLIGAGFFAARAASARKSVVLALGITALAAIPVLLLVMAGKDVGEDFQPRYLLPLIVVFIGAVFFTAQRQAINFNRAQVWLIVAALAGANLIALHLSIRRYVTGIDALAPSLDAGREWWWAIILTPDLTWAIGAVAFTGALAILLPVHDRTISAPDRRVAALGHSAPRSDADTTV</sequence>
<feature type="transmembrane region" description="Helical" evidence="1">
    <location>
        <begin position="233"/>
        <end position="249"/>
    </location>
</feature>
<feature type="transmembrane region" description="Helical" evidence="1">
    <location>
        <begin position="388"/>
        <end position="404"/>
    </location>
</feature>
<keyword evidence="3" id="KW-1185">Reference proteome</keyword>